<dbReference type="PANTHER" id="PTHR10381:SF70">
    <property type="entry name" value="ATP-DEPENDENT CLP PROTEASE PROTEOLYTIC SUBUNIT"/>
    <property type="match status" value="1"/>
</dbReference>
<dbReference type="InterPro" id="IPR001907">
    <property type="entry name" value="ClpP"/>
</dbReference>
<dbReference type="GO" id="GO:0009368">
    <property type="term" value="C:endopeptidase Clp complex"/>
    <property type="evidence" value="ECO:0007669"/>
    <property type="project" value="TreeGrafter"/>
</dbReference>
<dbReference type="InterPro" id="IPR023562">
    <property type="entry name" value="ClpP/TepA"/>
</dbReference>
<keyword evidence="2" id="KW-0963">Cytoplasm</keyword>
<dbReference type="PANTHER" id="PTHR10381">
    <property type="entry name" value="ATP-DEPENDENT CLP PROTEASE PROTEOLYTIC SUBUNIT"/>
    <property type="match status" value="1"/>
</dbReference>
<evidence type="ECO:0000313" key="7">
    <source>
        <dbReference type="EMBL" id="MSS85032.1"/>
    </source>
</evidence>
<keyword evidence="5" id="KW-0720">Serine protease</keyword>
<comment type="caution">
    <text evidence="7">The sequence shown here is derived from an EMBL/GenBank/DDBJ whole genome shotgun (WGS) entry which is preliminary data.</text>
</comment>
<dbReference type="InterPro" id="IPR029045">
    <property type="entry name" value="ClpP/crotonase-like_dom_sf"/>
</dbReference>
<proteinExistence type="inferred from homology"/>
<evidence type="ECO:0000313" key="8">
    <source>
        <dbReference type="Proteomes" id="UP000470875"/>
    </source>
</evidence>
<dbReference type="CDD" id="cd07017">
    <property type="entry name" value="S14_ClpP_2"/>
    <property type="match status" value="1"/>
</dbReference>
<dbReference type="EMBL" id="VULO01000011">
    <property type="protein sequence ID" value="MSS85032.1"/>
    <property type="molecule type" value="Genomic_DNA"/>
</dbReference>
<dbReference type="GO" id="GO:0006515">
    <property type="term" value="P:protein quality control for misfolded or incompletely synthesized proteins"/>
    <property type="evidence" value="ECO:0007669"/>
    <property type="project" value="TreeGrafter"/>
</dbReference>
<protein>
    <recommendedName>
        <fullName evidence="6">ATP-dependent Clp protease proteolytic subunit</fullName>
    </recommendedName>
</protein>
<dbReference type="GO" id="GO:0004252">
    <property type="term" value="F:serine-type endopeptidase activity"/>
    <property type="evidence" value="ECO:0007669"/>
    <property type="project" value="InterPro"/>
</dbReference>
<dbReference type="Gene3D" id="3.90.226.10">
    <property type="entry name" value="2-enoyl-CoA Hydratase, Chain A, domain 1"/>
    <property type="match status" value="1"/>
</dbReference>
<accession>A0A6N7W9C9</accession>
<dbReference type="RefSeq" id="WP_154545914.1">
    <property type="nucleotide sequence ID" value="NZ_VULO01000011.1"/>
</dbReference>
<dbReference type="SUPFAM" id="SSF52096">
    <property type="entry name" value="ClpP/crotonase"/>
    <property type="match status" value="1"/>
</dbReference>
<dbReference type="GO" id="GO:0004176">
    <property type="term" value="F:ATP-dependent peptidase activity"/>
    <property type="evidence" value="ECO:0007669"/>
    <property type="project" value="InterPro"/>
</dbReference>
<keyword evidence="3 7" id="KW-0645">Protease</keyword>
<gene>
    <name evidence="7" type="ORF">FYJ24_09710</name>
</gene>
<evidence type="ECO:0000256" key="5">
    <source>
        <dbReference type="ARBA" id="ARBA00022825"/>
    </source>
</evidence>
<evidence type="ECO:0000256" key="3">
    <source>
        <dbReference type="ARBA" id="ARBA00022670"/>
    </source>
</evidence>
<evidence type="ECO:0000256" key="6">
    <source>
        <dbReference type="RuleBase" id="RU003567"/>
    </source>
</evidence>
<dbReference type="PRINTS" id="PR00127">
    <property type="entry name" value="CLPPROTEASEP"/>
</dbReference>
<dbReference type="Proteomes" id="UP000470875">
    <property type="component" value="Unassembled WGS sequence"/>
</dbReference>
<keyword evidence="4" id="KW-0378">Hydrolase</keyword>
<evidence type="ECO:0000256" key="4">
    <source>
        <dbReference type="ARBA" id="ARBA00022801"/>
    </source>
</evidence>
<dbReference type="AlphaFoldDB" id="A0A6N7W9C9"/>
<organism evidence="7 8">
    <name type="scientific">Scrofimicrobium canadense</name>
    <dbReference type="NCBI Taxonomy" id="2652290"/>
    <lineage>
        <taxon>Bacteria</taxon>
        <taxon>Bacillati</taxon>
        <taxon>Actinomycetota</taxon>
        <taxon>Actinomycetes</taxon>
        <taxon>Actinomycetales</taxon>
        <taxon>Actinomycetaceae</taxon>
        <taxon>Scrofimicrobium</taxon>
    </lineage>
</organism>
<comment type="similarity">
    <text evidence="1 6">Belongs to the peptidase S14 family.</text>
</comment>
<reference evidence="7 8" key="1">
    <citation type="submission" date="2019-08" db="EMBL/GenBank/DDBJ databases">
        <title>In-depth cultivation of the pig gut microbiome towards novel bacterial diversity and tailored functional studies.</title>
        <authorList>
            <person name="Wylensek D."/>
            <person name="Hitch T.C.A."/>
            <person name="Clavel T."/>
        </authorList>
    </citation>
    <scope>NUCLEOTIDE SEQUENCE [LARGE SCALE GENOMIC DNA]</scope>
    <source>
        <strain evidence="7 8">WB03_NA08</strain>
    </source>
</reference>
<sequence length="210" mass="22559">MTDPALPQFSPHTRNLLYEQRILVLDGELTDDNGVLLTSQLLSLASEDPSTTISLWIHSPGGSVPAMLAIRDVMRIIPCDVATVALGIACSAGQFILTAGTPGMRMALPHARILMHQGSAGIGGSTIDVEVQGAHLKHTRETVLRITASDTGQSYEQIFHDSLHDHWYTASEAVAYGLIDSIVDDYQQIIPQAIRSAGFTTPSNSRGGQQ</sequence>
<dbReference type="GO" id="GO:0051117">
    <property type="term" value="F:ATPase binding"/>
    <property type="evidence" value="ECO:0007669"/>
    <property type="project" value="TreeGrafter"/>
</dbReference>
<evidence type="ECO:0000256" key="1">
    <source>
        <dbReference type="ARBA" id="ARBA00007039"/>
    </source>
</evidence>
<evidence type="ECO:0000256" key="2">
    <source>
        <dbReference type="ARBA" id="ARBA00022490"/>
    </source>
</evidence>
<keyword evidence="8" id="KW-1185">Reference proteome</keyword>
<name>A0A6N7W9C9_9ACTO</name>
<dbReference type="Pfam" id="PF00574">
    <property type="entry name" value="CLP_protease"/>
    <property type="match status" value="1"/>
</dbReference>